<evidence type="ECO:0000256" key="1">
    <source>
        <dbReference type="SAM" id="MobiDB-lite"/>
    </source>
</evidence>
<evidence type="ECO:0000313" key="2">
    <source>
        <dbReference type="EMBL" id="GAA5815232.1"/>
    </source>
</evidence>
<proteinExistence type="predicted"/>
<sequence length="644" mass="73566">MTDNSMNNVTIKEQEGVVEVLPEVAEAKQASAAVVTDATFKSTSVSLIEKLLQFSTPRLDVKIVNVLFLEGMMDIFMTHVSRLDTSQPAVDLERCSFEEKIKYSKHKRDLDDIDALKRSYHAMEFLSGTTANHLWVQNAKFYDIVNHLFEVFLPNSNGNFNHFFKIFQHLIRRHPCDMLDVVIMRNNASILFNYLLPYLTESSIMDAILGLIFVRDINPETKEDREKCHTKLQELGFLEWIVDATKLKEFPEYVEAAQEFFLRVIEEASQVDNGDLLFKCLRTEKGVYIMETLVKQVIDSPPSEKRERTINIIKLLVKSGMLTTRASSMSQPVQGPLYYISLRSQDLLVKHIPEFCLLFAKDRQSSNTRIKPLTTSDMDLLDIIYQTLYNANEKTQMLASTPSAFWKILVNSFFEKSSSNIYHTLFYRLVCLTLAINYEPTLIILVRKQSLITRLIEAYQDRDRVTETRGFILLILNQLRLMADARHSDLICRIIADHPRFQEFLPTLRSNTLAQLEPIYTWKLEACPRPPAHLGPTPPIQAVHFSPYAGTLTLMTNANDHDEASGIDLGSDFAYCLGFKEGPKGTETPYEYLSRRNSDYSSQSNTDTGFPMDIIWGESLTASDDGAAPNKNKEEKTPGHFKSP</sequence>
<comment type="caution">
    <text evidence="2">The sequence shown here is derived from an EMBL/GenBank/DDBJ whole genome shotgun (WGS) entry which is preliminary data.</text>
</comment>
<protein>
    <submittedName>
        <fullName evidence="2">Uncharacterized protein</fullName>
    </submittedName>
</protein>
<gene>
    <name evidence="2" type="ORF">MFLAVUS_008738</name>
</gene>
<dbReference type="EMBL" id="BAABUK010000025">
    <property type="protein sequence ID" value="GAA5815232.1"/>
    <property type="molecule type" value="Genomic_DNA"/>
</dbReference>
<feature type="region of interest" description="Disordered" evidence="1">
    <location>
        <begin position="621"/>
        <end position="644"/>
    </location>
</feature>
<dbReference type="Proteomes" id="UP001473302">
    <property type="component" value="Unassembled WGS sequence"/>
</dbReference>
<evidence type="ECO:0000313" key="3">
    <source>
        <dbReference type="Proteomes" id="UP001473302"/>
    </source>
</evidence>
<accession>A0ABP9Z836</accession>
<name>A0ABP9Z836_9FUNG</name>
<reference evidence="2 3" key="1">
    <citation type="submission" date="2024-04" db="EMBL/GenBank/DDBJ databases">
        <title>genome sequences of Mucor flavus KT1a and Helicostylum pulchrum KT1b strains isolated from the surface of a dry-aged beef.</title>
        <authorList>
            <person name="Toyotome T."/>
            <person name="Hosono M."/>
            <person name="Torimaru M."/>
            <person name="Fukuda K."/>
            <person name="Mikami N."/>
        </authorList>
    </citation>
    <scope>NUCLEOTIDE SEQUENCE [LARGE SCALE GENOMIC DNA]</scope>
    <source>
        <strain evidence="2 3">KT1a</strain>
    </source>
</reference>
<keyword evidence="3" id="KW-1185">Reference proteome</keyword>
<organism evidence="2 3">
    <name type="scientific">Mucor flavus</name>
    <dbReference type="NCBI Taxonomy" id="439312"/>
    <lineage>
        <taxon>Eukaryota</taxon>
        <taxon>Fungi</taxon>
        <taxon>Fungi incertae sedis</taxon>
        <taxon>Mucoromycota</taxon>
        <taxon>Mucoromycotina</taxon>
        <taxon>Mucoromycetes</taxon>
        <taxon>Mucorales</taxon>
        <taxon>Mucorineae</taxon>
        <taxon>Mucoraceae</taxon>
        <taxon>Mucor</taxon>
    </lineage>
</organism>